<dbReference type="Proteomes" id="UP000434052">
    <property type="component" value="Unassembled WGS sequence"/>
</dbReference>
<sequence>MSSKKRISVLYISGIVVVVIVLVVAIYATKPAKPMVESVRNPRVPVRTIDLETSSIRRTITLLGTARARSRAQSAAEVGGNVVWISENCEPGRKVARGEALVRIDPRPYAIALDQAEASYAEAEAAVGLQEITNQTEEAKLEESKDELDAAQNELERKERLFKKGVISASELDTQRSSFSTVKKTYLDVLSNVNSAKALLRQKEAQLAMNKAQRDKAALDLERTTLCAPFDGEIANRSVDVGNHISANTVAFEAVDFSTVVVDIQVPSRYLGVVREDVDSGVCSDVLVTVNARDGRISRRGRLAHLSPSAESDTRLFAAEIYVDNPADLPPILPGQFVEAVIQKTTPERAVVIPYAAMTQDSSGLYVYTVEQAAAAGGQPASADAGAASQTTAGAAPVVEKARHARKIYVDVAWEQGENAVIQGLEPGTTLVVSGQEDLVDGAPVDIVGTGMSIAADYPDGAVSAAAGDNATACAVSTGE</sequence>
<organism evidence="6 7">
    <name type="scientific">Oceanidesulfovibrio marinus</name>
    <dbReference type="NCBI Taxonomy" id="370038"/>
    <lineage>
        <taxon>Bacteria</taxon>
        <taxon>Pseudomonadati</taxon>
        <taxon>Thermodesulfobacteriota</taxon>
        <taxon>Desulfovibrionia</taxon>
        <taxon>Desulfovibrionales</taxon>
        <taxon>Desulfovibrionaceae</taxon>
        <taxon>Oceanidesulfovibrio</taxon>
    </lineage>
</organism>
<dbReference type="Gene3D" id="2.40.50.100">
    <property type="match status" value="1"/>
</dbReference>
<dbReference type="GO" id="GO:0015562">
    <property type="term" value="F:efflux transmembrane transporter activity"/>
    <property type="evidence" value="ECO:0007669"/>
    <property type="project" value="TreeGrafter"/>
</dbReference>
<dbReference type="Gene3D" id="2.40.420.20">
    <property type="match status" value="1"/>
</dbReference>
<protein>
    <submittedName>
        <fullName evidence="6">Uncharacterized protein</fullName>
    </submittedName>
</protein>
<dbReference type="InterPro" id="IPR058625">
    <property type="entry name" value="MdtA-like_BSH"/>
</dbReference>
<comment type="similarity">
    <text evidence="1">Belongs to the membrane fusion protein (MFP) (TC 8.A.1) family.</text>
</comment>
<dbReference type="SUPFAM" id="SSF111369">
    <property type="entry name" value="HlyD-like secretion proteins"/>
    <property type="match status" value="2"/>
</dbReference>
<keyword evidence="3" id="KW-0812">Transmembrane</keyword>
<dbReference type="RefSeq" id="WP_144305222.1">
    <property type="nucleotide sequence ID" value="NZ_QMIF01000005.1"/>
</dbReference>
<feature type="domain" description="Multidrug resistance protein MdtA-like barrel-sandwich hybrid" evidence="5">
    <location>
        <begin position="77"/>
        <end position="255"/>
    </location>
</feature>
<dbReference type="Pfam" id="PF25917">
    <property type="entry name" value="BSH_RND"/>
    <property type="match status" value="1"/>
</dbReference>
<dbReference type="Gene3D" id="2.40.30.170">
    <property type="match status" value="1"/>
</dbReference>
<dbReference type="OrthoDB" id="9772050at2"/>
<evidence type="ECO:0000259" key="5">
    <source>
        <dbReference type="Pfam" id="PF25917"/>
    </source>
</evidence>
<dbReference type="EMBL" id="QMIF01000005">
    <property type="protein sequence ID" value="TVM34225.1"/>
    <property type="molecule type" value="Genomic_DNA"/>
</dbReference>
<proteinExistence type="inferred from homology"/>
<feature type="domain" description="Multidrug resistance protein MdtA-like alpha-helical hairpin" evidence="4">
    <location>
        <begin position="136"/>
        <end position="222"/>
    </location>
</feature>
<evidence type="ECO:0000256" key="1">
    <source>
        <dbReference type="ARBA" id="ARBA00009477"/>
    </source>
</evidence>
<name>A0A6P1ZGU1_9BACT</name>
<evidence type="ECO:0000256" key="3">
    <source>
        <dbReference type="SAM" id="Phobius"/>
    </source>
</evidence>
<evidence type="ECO:0000313" key="6">
    <source>
        <dbReference type="EMBL" id="TVM34225.1"/>
    </source>
</evidence>
<comment type="caution">
    <text evidence="6">The sequence shown here is derived from an EMBL/GenBank/DDBJ whole genome shotgun (WGS) entry which is preliminary data.</text>
</comment>
<dbReference type="NCBIfam" id="TIGR01730">
    <property type="entry name" value="RND_mfp"/>
    <property type="match status" value="1"/>
</dbReference>
<dbReference type="Pfam" id="PF25876">
    <property type="entry name" value="HH_MFP_RND"/>
    <property type="match status" value="1"/>
</dbReference>
<feature type="transmembrane region" description="Helical" evidence="3">
    <location>
        <begin position="7"/>
        <end position="28"/>
    </location>
</feature>
<dbReference type="GO" id="GO:1990281">
    <property type="term" value="C:efflux pump complex"/>
    <property type="evidence" value="ECO:0007669"/>
    <property type="project" value="TreeGrafter"/>
</dbReference>
<keyword evidence="2" id="KW-0175">Coiled coil</keyword>
<dbReference type="InterPro" id="IPR006143">
    <property type="entry name" value="RND_pump_MFP"/>
</dbReference>
<dbReference type="PANTHER" id="PTHR30469:SF15">
    <property type="entry name" value="HLYD FAMILY OF SECRETION PROTEINS"/>
    <property type="match status" value="1"/>
</dbReference>
<evidence type="ECO:0000313" key="7">
    <source>
        <dbReference type="Proteomes" id="UP000434052"/>
    </source>
</evidence>
<keyword evidence="3" id="KW-1133">Transmembrane helix</keyword>
<dbReference type="Gene3D" id="1.10.287.470">
    <property type="entry name" value="Helix hairpin bin"/>
    <property type="match status" value="1"/>
</dbReference>
<gene>
    <name evidence="6" type="ORF">DQK91_10070</name>
</gene>
<keyword evidence="3" id="KW-0472">Membrane</keyword>
<accession>A0A6P1ZGU1</accession>
<evidence type="ECO:0000259" key="4">
    <source>
        <dbReference type="Pfam" id="PF25876"/>
    </source>
</evidence>
<dbReference type="InterPro" id="IPR058624">
    <property type="entry name" value="MdtA-like_HH"/>
</dbReference>
<feature type="coiled-coil region" evidence="2">
    <location>
        <begin position="134"/>
        <end position="161"/>
    </location>
</feature>
<reference evidence="6 7" key="1">
    <citation type="submission" date="2018-06" db="EMBL/GenBank/DDBJ databases">
        <title>Complete genome of Desulfovibrio marinus P48SEP.</title>
        <authorList>
            <person name="Crispim J.S."/>
            <person name="Vidigal P.M.P."/>
            <person name="Silva L.C.F."/>
            <person name="Araujo L.C."/>
            <person name="Laguardia C.N."/>
            <person name="Dias R.S."/>
            <person name="Sousa M.P."/>
            <person name="Paula S.O."/>
            <person name="Silva C."/>
        </authorList>
    </citation>
    <scope>NUCLEOTIDE SEQUENCE [LARGE SCALE GENOMIC DNA]</scope>
    <source>
        <strain evidence="6 7">P48SEP</strain>
    </source>
</reference>
<evidence type="ECO:0000256" key="2">
    <source>
        <dbReference type="SAM" id="Coils"/>
    </source>
</evidence>
<dbReference type="PANTHER" id="PTHR30469">
    <property type="entry name" value="MULTIDRUG RESISTANCE PROTEIN MDTA"/>
    <property type="match status" value="1"/>
</dbReference>
<dbReference type="AlphaFoldDB" id="A0A6P1ZGU1"/>